<evidence type="ECO:0000256" key="6">
    <source>
        <dbReference type="PROSITE-ProRule" id="PRU00169"/>
    </source>
</evidence>
<dbReference type="InterPro" id="IPR001867">
    <property type="entry name" value="OmpR/PhoB-type_DNA-bd"/>
</dbReference>
<dbReference type="PROSITE" id="PS51755">
    <property type="entry name" value="OMPR_PHOB"/>
    <property type="match status" value="1"/>
</dbReference>
<dbReference type="Pfam" id="PF00486">
    <property type="entry name" value="Trans_reg_C"/>
    <property type="match status" value="1"/>
</dbReference>
<keyword evidence="6" id="KW-0597">Phosphoprotein</keyword>
<evidence type="ECO:0000256" key="7">
    <source>
        <dbReference type="PROSITE-ProRule" id="PRU01091"/>
    </source>
</evidence>
<dbReference type="SMART" id="SM00862">
    <property type="entry name" value="Trans_reg_C"/>
    <property type="match status" value="1"/>
</dbReference>
<dbReference type="GO" id="GO:0006355">
    <property type="term" value="P:regulation of DNA-templated transcription"/>
    <property type="evidence" value="ECO:0007669"/>
    <property type="project" value="InterPro"/>
</dbReference>
<dbReference type="InterPro" id="IPR036388">
    <property type="entry name" value="WH-like_DNA-bd_sf"/>
</dbReference>
<dbReference type="PANTHER" id="PTHR48111:SF43">
    <property type="entry name" value="STAGE 0 SPORULATION PROTEIN A HOMOLOG"/>
    <property type="match status" value="1"/>
</dbReference>
<evidence type="ECO:0000256" key="3">
    <source>
        <dbReference type="ARBA" id="ARBA00023125"/>
    </source>
</evidence>
<dbReference type="OrthoDB" id="9790442at2"/>
<keyword evidence="3 7" id="KW-0238">DNA-binding</keyword>
<dbReference type="AlphaFoldDB" id="A0A1V4IE67"/>
<dbReference type="InterPro" id="IPR001789">
    <property type="entry name" value="Sig_transdc_resp-reg_receiver"/>
</dbReference>
<dbReference type="GO" id="GO:0000976">
    <property type="term" value="F:transcription cis-regulatory region binding"/>
    <property type="evidence" value="ECO:0007669"/>
    <property type="project" value="TreeGrafter"/>
</dbReference>
<sequence>MYKIMIVEDDNSLCKNMSERFEKWGFETCAVDNFENISAEFTQKKPNLVIMDVNLPYFDGFYWCNSIREISKVPIIFVSSRDTNMDIIMAMNTGADDYITKPFSMDILIAKVNALLRRTYSYSDETSELIECDGVILNLTDSSIFYKEQKLQLTKHEFKVLLVLMKDKGKVISRERIMRVLWDDDNFINDNTLTVNINRLRMKLKGIGLEDYIVTKKGLGYVIL</sequence>
<evidence type="ECO:0000259" key="9">
    <source>
        <dbReference type="PROSITE" id="PS51755"/>
    </source>
</evidence>
<dbReference type="InterPro" id="IPR011006">
    <property type="entry name" value="CheY-like_superfamily"/>
</dbReference>
<dbReference type="Gene3D" id="3.40.50.2300">
    <property type="match status" value="1"/>
</dbReference>
<dbReference type="GO" id="GO:0005829">
    <property type="term" value="C:cytosol"/>
    <property type="evidence" value="ECO:0007669"/>
    <property type="project" value="TreeGrafter"/>
</dbReference>
<gene>
    <name evidence="10" type="primary">graR_3</name>
    <name evidence="10" type="ORF">CLORY_36610</name>
</gene>
<dbReference type="SMART" id="SM00448">
    <property type="entry name" value="REC"/>
    <property type="match status" value="1"/>
</dbReference>
<dbReference type="STRING" id="1450648.CLORY_36610"/>
<feature type="domain" description="OmpR/PhoB-type" evidence="9">
    <location>
        <begin position="127"/>
        <end position="224"/>
    </location>
</feature>
<dbReference type="InterPro" id="IPR039420">
    <property type="entry name" value="WalR-like"/>
</dbReference>
<keyword evidence="4" id="KW-0804">Transcription</keyword>
<dbReference type="GO" id="GO:0000156">
    <property type="term" value="F:phosphorelay response regulator activity"/>
    <property type="evidence" value="ECO:0007669"/>
    <property type="project" value="TreeGrafter"/>
</dbReference>
<dbReference type="EMBL" id="MZGV01000059">
    <property type="protein sequence ID" value="OPJ58298.1"/>
    <property type="molecule type" value="Genomic_DNA"/>
</dbReference>
<dbReference type="InterPro" id="IPR016032">
    <property type="entry name" value="Sig_transdc_resp-reg_C-effctor"/>
</dbReference>
<dbReference type="Gene3D" id="1.10.10.10">
    <property type="entry name" value="Winged helix-like DNA-binding domain superfamily/Winged helix DNA-binding domain"/>
    <property type="match status" value="1"/>
</dbReference>
<evidence type="ECO:0000256" key="2">
    <source>
        <dbReference type="ARBA" id="ARBA00023015"/>
    </source>
</evidence>
<evidence type="ECO:0000256" key="1">
    <source>
        <dbReference type="ARBA" id="ARBA00018672"/>
    </source>
</evidence>
<dbReference type="Proteomes" id="UP000190080">
    <property type="component" value="Unassembled WGS sequence"/>
</dbReference>
<dbReference type="SUPFAM" id="SSF46894">
    <property type="entry name" value="C-terminal effector domain of the bipartite response regulators"/>
    <property type="match status" value="1"/>
</dbReference>
<accession>A0A1V4IE67</accession>
<keyword evidence="11" id="KW-1185">Reference proteome</keyword>
<evidence type="ECO:0000313" key="11">
    <source>
        <dbReference type="Proteomes" id="UP000190080"/>
    </source>
</evidence>
<dbReference type="RefSeq" id="WP_079427168.1">
    <property type="nucleotide sequence ID" value="NZ_MZGV01000059.1"/>
</dbReference>
<protein>
    <recommendedName>
        <fullName evidence="1">Stage 0 sporulation protein A homolog</fullName>
    </recommendedName>
</protein>
<keyword evidence="2" id="KW-0805">Transcription regulation</keyword>
<dbReference type="CDD" id="cd18159">
    <property type="entry name" value="REC_OmpR_NsrR-like"/>
    <property type="match status" value="1"/>
</dbReference>
<proteinExistence type="predicted"/>
<dbReference type="Pfam" id="PF00072">
    <property type="entry name" value="Response_reg"/>
    <property type="match status" value="1"/>
</dbReference>
<dbReference type="Gene3D" id="6.10.250.690">
    <property type="match status" value="1"/>
</dbReference>
<feature type="modified residue" description="4-aspartylphosphate" evidence="6">
    <location>
        <position position="52"/>
    </location>
</feature>
<dbReference type="PANTHER" id="PTHR48111">
    <property type="entry name" value="REGULATOR OF RPOS"/>
    <property type="match status" value="1"/>
</dbReference>
<evidence type="ECO:0000313" key="10">
    <source>
        <dbReference type="EMBL" id="OPJ58298.1"/>
    </source>
</evidence>
<comment type="caution">
    <text evidence="10">The sequence shown here is derived from an EMBL/GenBank/DDBJ whole genome shotgun (WGS) entry which is preliminary data.</text>
</comment>
<feature type="domain" description="Response regulatory" evidence="8">
    <location>
        <begin position="3"/>
        <end position="116"/>
    </location>
</feature>
<feature type="DNA-binding region" description="OmpR/PhoB-type" evidence="7">
    <location>
        <begin position="127"/>
        <end position="224"/>
    </location>
</feature>
<dbReference type="PROSITE" id="PS50110">
    <property type="entry name" value="RESPONSE_REGULATORY"/>
    <property type="match status" value="1"/>
</dbReference>
<dbReference type="CDD" id="cd00383">
    <property type="entry name" value="trans_reg_C"/>
    <property type="match status" value="1"/>
</dbReference>
<evidence type="ECO:0000259" key="8">
    <source>
        <dbReference type="PROSITE" id="PS50110"/>
    </source>
</evidence>
<evidence type="ECO:0000256" key="5">
    <source>
        <dbReference type="ARBA" id="ARBA00024867"/>
    </source>
</evidence>
<dbReference type="SUPFAM" id="SSF52172">
    <property type="entry name" value="CheY-like"/>
    <property type="match status" value="1"/>
</dbReference>
<name>A0A1V4IE67_9CLOT</name>
<organism evidence="10 11">
    <name type="scientific">Clostridium oryzae</name>
    <dbReference type="NCBI Taxonomy" id="1450648"/>
    <lineage>
        <taxon>Bacteria</taxon>
        <taxon>Bacillati</taxon>
        <taxon>Bacillota</taxon>
        <taxon>Clostridia</taxon>
        <taxon>Eubacteriales</taxon>
        <taxon>Clostridiaceae</taxon>
        <taxon>Clostridium</taxon>
    </lineage>
</organism>
<evidence type="ECO:0000256" key="4">
    <source>
        <dbReference type="ARBA" id="ARBA00023163"/>
    </source>
</evidence>
<dbReference type="GO" id="GO:0032993">
    <property type="term" value="C:protein-DNA complex"/>
    <property type="evidence" value="ECO:0007669"/>
    <property type="project" value="TreeGrafter"/>
</dbReference>
<comment type="function">
    <text evidence="5">May play the central regulatory role in sporulation. It may be an element of the effector pathway responsible for the activation of sporulation genes in response to nutritional stress. Spo0A may act in concert with spo0H (a sigma factor) to control the expression of some genes that are critical to the sporulation process.</text>
</comment>
<reference evidence="10 11" key="1">
    <citation type="submission" date="2017-03" db="EMBL/GenBank/DDBJ databases">
        <title>Genome sequence of Clostridium oryzae DSM 28571.</title>
        <authorList>
            <person name="Poehlein A."/>
            <person name="Daniel R."/>
        </authorList>
    </citation>
    <scope>NUCLEOTIDE SEQUENCE [LARGE SCALE GENOMIC DNA]</scope>
    <source>
        <strain evidence="10 11">DSM 28571</strain>
    </source>
</reference>